<evidence type="ECO:0000313" key="1">
    <source>
        <dbReference type="EMBL" id="GGM58989.1"/>
    </source>
</evidence>
<organism evidence="1 2">
    <name type="scientific">Longimycelium tulufanense</name>
    <dbReference type="NCBI Taxonomy" id="907463"/>
    <lineage>
        <taxon>Bacteria</taxon>
        <taxon>Bacillati</taxon>
        <taxon>Actinomycetota</taxon>
        <taxon>Actinomycetes</taxon>
        <taxon>Pseudonocardiales</taxon>
        <taxon>Pseudonocardiaceae</taxon>
        <taxon>Longimycelium</taxon>
    </lineage>
</organism>
<dbReference type="AlphaFoldDB" id="A0A8J3CFR9"/>
<name>A0A8J3CFR9_9PSEU</name>
<gene>
    <name evidence="1" type="ORF">GCM10012275_32730</name>
</gene>
<reference evidence="1" key="2">
    <citation type="submission" date="2020-09" db="EMBL/GenBank/DDBJ databases">
        <authorList>
            <person name="Sun Q."/>
            <person name="Zhou Y."/>
        </authorList>
    </citation>
    <scope>NUCLEOTIDE SEQUENCE</scope>
    <source>
        <strain evidence="1">CGMCC 4.5737</strain>
    </source>
</reference>
<protein>
    <submittedName>
        <fullName evidence="1">Uncharacterized protein</fullName>
    </submittedName>
</protein>
<comment type="caution">
    <text evidence="1">The sequence shown here is derived from an EMBL/GenBank/DDBJ whole genome shotgun (WGS) entry which is preliminary data.</text>
</comment>
<accession>A0A8J3CFR9</accession>
<sequence length="61" mass="7166">MRAREIDKPEQSLIRAEGPALALRDHVCDPVPRIRLREWVRAIRLNRVLTLHISLQHQKPP</sequence>
<dbReference type="Proteomes" id="UP000637578">
    <property type="component" value="Unassembled WGS sequence"/>
</dbReference>
<keyword evidence="2" id="KW-1185">Reference proteome</keyword>
<dbReference type="EMBL" id="BMMK01000014">
    <property type="protein sequence ID" value="GGM58989.1"/>
    <property type="molecule type" value="Genomic_DNA"/>
</dbReference>
<evidence type="ECO:0000313" key="2">
    <source>
        <dbReference type="Proteomes" id="UP000637578"/>
    </source>
</evidence>
<reference evidence="1" key="1">
    <citation type="journal article" date="2014" name="Int. J. Syst. Evol. Microbiol.">
        <title>Complete genome sequence of Corynebacterium casei LMG S-19264T (=DSM 44701T), isolated from a smear-ripened cheese.</title>
        <authorList>
            <consortium name="US DOE Joint Genome Institute (JGI-PGF)"/>
            <person name="Walter F."/>
            <person name="Albersmeier A."/>
            <person name="Kalinowski J."/>
            <person name="Ruckert C."/>
        </authorList>
    </citation>
    <scope>NUCLEOTIDE SEQUENCE</scope>
    <source>
        <strain evidence="1">CGMCC 4.5737</strain>
    </source>
</reference>
<proteinExistence type="predicted"/>